<keyword evidence="3" id="KW-1185">Reference proteome</keyword>
<dbReference type="EMBL" id="CP117880">
    <property type="protein sequence ID" value="WDF68484.1"/>
    <property type="molecule type" value="Genomic_DNA"/>
</dbReference>
<proteinExistence type="predicted"/>
<dbReference type="RefSeq" id="WP_274267217.1">
    <property type="nucleotide sequence ID" value="NZ_CP117880.1"/>
</dbReference>
<evidence type="ECO:0000259" key="1">
    <source>
        <dbReference type="Pfam" id="PF22818"/>
    </source>
</evidence>
<dbReference type="Proteomes" id="UP001221558">
    <property type="component" value="Chromosome"/>
</dbReference>
<protein>
    <recommendedName>
        <fullName evidence="1">ApeI dehydratase-like domain-containing protein</fullName>
    </recommendedName>
</protein>
<feature type="domain" description="ApeI dehydratase-like" evidence="1">
    <location>
        <begin position="17"/>
        <end position="95"/>
    </location>
</feature>
<dbReference type="InterPro" id="IPR054545">
    <property type="entry name" value="ApeI-like"/>
</dbReference>
<name>A0ABY7WIR2_9SPHI</name>
<dbReference type="Pfam" id="PF22818">
    <property type="entry name" value="ApeI-like"/>
    <property type="match status" value="1"/>
</dbReference>
<sequence length="124" mass="13999">MSILHDFYEIVHFNEETAGKYAATIRLNPQHAIFKGHFPDNPVTPGVCMMQIVKDLSERVVQRSLFLSRSSNVKFMALINPEEQPLLVVHLDVSEDAEGQVKVKNITTFGDTVALKLTNVYINK</sequence>
<dbReference type="SUPFAM" id="SSF54637">
    <property type="entry name" value="Thioesterase/thiol ester dehydrase-isomerase"/>
    <property type="match status" value="1"/>
</dbReference>
<reference evidence="2 3" key="1">
    <citation type="submission" date="2023-02" db="EMBL/GenBank/DDBJ databases">
        <title>Genome sequence of Sphingobacterium sp. KACC 22765.</title>
        <authorList>
            <person name="Kim S."/>
            <person name="Heo J."/>
            <person name="Kwon S.-W."/>
        </authorList>
    </citation>
    <scope>NUCLEOTIDE SEQUENCE [LARGE SCALE GENOMIC DNA]</scope>
    <source>
        <strain evidence="2 3">KACC 22765</strain>
    </source>
</reference>
<evidence type="ECO:0000313" key="3">
    <source>
        <dbReference type="Proteomes" id="UP001221558"/>
    </source>
</evidence>
<accession>A0ABY7WIR2</accession>
<gene>
    <name evidence="2" type="ORF">PQ465_19585</name>
</gene>
<dbReference type="Gene3D" id="3.10.129.10">
    <property type="entry name" value="Hotdog Thioesterase"/>
    <property type="match status" value="1"/>
</dbReference>
<dbReference type="InterPro" id="IPR029069">
    <property type="entry name" value="HotDog_dom_sf"/>
</dbReference>
<evidence type="ECO:0000313" key="2">
    <source>
        <dbReference type="EMBL" id="WDF68484.1"/>
    </source>
</evidence>
<organism evidence="2 3">
    <name type="scientific">Sphingobacterium oryzagri</name>
    <dbReference type="NCBI Taxonomy" id="3025669"/>
    <lineage>
        <taxon>Bacteria</taxon>
        <taxon>Pseudomonadati</taxon>
        <taxon>Bacteroidota</taxon>
        <taxon>Sphingobacteriia</taxon>
        <taxon>Sphingobacteriales</taxon>
        <taxon>Sphingobacteriaceae</taxon>
        <taxon>Sphingobacterium</taxon>
    </lineage>
</organism>